<dbReference type="SUPFAM" id="SSF47459">
    <property type="entry name" value="HLH, helix-loop-helix DNA-binding domain"/>
    <property type="match status" value="1"/>
</dbReference>
<dbReference type="PIRSF" id="PIRSF001705">
    <property type="entry name" value="Myc_protein"/>
    <property type="match status" value="1"/>
</dbReference>
<keyword evidence="1 4" id="KW-0238">DNA-binding</keyword>
<feature type="compositionally biased region" description="Low complexity" evidence="5">
    <location>
        <begin position="178"/>
        <end position="194"/>
    </location>
</feature>
<evidence type="ECO:0000259" key="6">
    <source>
        <dbReference type="PROSITE" id="PS50888"/>
    </source>
</evidence>
<name>A0AAD8FXL3_ACIOX</name>
<reference evidence="7" key="1">
    <citation type="submission" date="2022-02" db="EMBL/GenBank/DDBJ databases">
        <title>Atlantic sturgeon de novo genome assembly.</title>
        <authorList>
            <person name="Stock M."/>
            <person name="Klopp C."/>
            <person name="Guiguen Y."/>
            <person name="Cabau C."/>
            <person name="Parinello H."/>
            <person name="Santidrian Yebra-Pimentel E."/>
            <person name="Kuhl H."/>
            <person name="Dirks R.P."/>
            <person name="Guessner J."/>
            <person name="Wuertz S."/>
            <person name="Du K."/>
            <person name="Schartl M."/>
        </authorList>
    </citation>
    <scope>NUCLEOTIDE SEQUENCE</scope>
    <source>
        <strain evidence="7">STURGEONOMICS-FGT-2020</strain>
        <tissue evidence="7">Whole blood</tissue>
    </source>
</reference>
<keyword evidence="8" id="KW-1185">Reference proteome</keyword>
<dbReference type="InterPro" id="IPR050433">
    <property type="entry name" value="Myc_transcription_factors"/>
</dbReference>
<dbReference type="GO" id="GO:0005634">
    <property type="term" value="C:nucleus"/>
    <property type="evidence" value="ECO:0007669"/>
    <property type="project" value="UniProtKB-SubCell"/>
</dbReference>
<evidence type="ECO:0000256" key="2">
    <source>
        <dbReference type="ARBA" id="ARBA00023242"/>
    </source>
</evidence>
<dbReference type="EMBL" id="JAGXEW010000025">
    <property type="protein sequence ID" value="KAK1157636.1"/>
    <property type="molecule type" value="Genomic_DNA"/>
</dbReference>
<evidence type="ECO:0000256" key="5">
    <source>
        <dbReference type="SAM" id="MobiDB-lite"/>
    </source>
</evidence>
<dbReference type="GO" id="GO:0046983">
    <property type="term" value="F:protein dimerization activity"/>
    <property type="evidence" value="ECO:0007669"/>
    <property type="project" value="InterPro"/>
</dbReference>
<dbReference type="Pfam" id="PF00010">
    <property type="entry name" value="HLH"/>
    <property type="match status" value="1"/>
</dbReference>
<evidence type="ECO:0000313" key="8">
    <source>
        <dbReference type="Proteomes" id="UP001230051"/>
    </source>
</evidence>
<dbReference type="FunFam" id="4.10.280.10:FF:000019">
    <property type="entry name" value="Myc proto-oncogene protein"/>
    <property type="match status" value="1"/>
</dbReference>
<evidence type="ECO:0000313" key="7">
    <source>
        <dbReference type="EMBL" id="KAK1157636.1"/>
    </source>
</evidence>
<protein>
    <submittedName>
        <fullName evidence="7">Transcriptional regulator Myc-B-like</fullName>
    </submittedName>
</protein>
<dbReference type="Proteomes" id="UP001230051">
    <property type="component" value="Unassembled WGS sequence"/>
</dbReference>
<dbReference type="InterPro" id="IPR012682">
    <property type="entry name" value="Tscrpt_reg_Myc_N"/>
</dbReference>
<dbReference type="GO" id="GO:0003700">
    <property type="term" value="F:DNA-binding transcription factor activity"/>
    <property type="evidence" value="ECO:0007669"/>
    <property type="project" value="InterPro"/>
</dbReference>
<dbReference type="Gene3D" id="4.10.280.10">
    <property type="entry name" value="Helix-loop-helix DNA-binding domain"/>
    <property type="match status" value="1"/>
</dbReference>
<feature type="region of interest" description="Disordered" evidence="5">
    <location>
        <begin position="173"/>
        <end position="201"/>
    </location>
</feature>
<dbReference type="PRINTS" id="PR00044">
    <property type="entry name" value="LEUZIPPRMYC"/>
</dbReference>
<dbReference type="InterPro" id="IPR002418">
    <property type="entry name" value="Tscrpt_reg_Myc"/>
</dbReference>
<feature type="region of interest" description="Disordered" evidence="5">
    <location>
        <begin position="352"/>
        <end position="379"/>
    </location>
</feature>
<evidence type="ECO:0000256" key="3">
    <source>
        <dbReference type="ARBA" id="ARBA00025872"/>
    </source>
</evidence>
<feature type="compositionally biased region" description="Basic and acidic residues" evidence="5">
    <location>
        <begin position="294"/>
        <end position="306"/>
    </location>
</feature>
<accession>A0AAD8FXL3</accession>
<dbReference type="CDD" id="cd11400">
    <property type="entry name" value="bHLHzip_Myc"/>
    <property type="match status" value="1"/>
</dbReference>
<evidence type="ECO:0000256" key="4">
    <source>
        <dbReference type="PIRNR" id="PIRNR001705"/>
    </source>
</evidence>
<comment type="subunit">
    <text evidence="3">Efficient DNA binding requires dimerization with another bHLH protein. Binds DNA as a heterodimer with MAX.</text>
</comment>
<dbReference type="PANTHER" id="PTHR45851">
    <property type="entry name" value="MYC PROTO-ONCOGENE"/>
    <property type="match status" value="1"/>
</dbReference>
<feature type="domain" description="BHLH" evidence="6">
    <location>
        <begin position="295"/>
        <end position="347"/>
    </location>
</feature>
<dbReference type="InterPro" id="IPR036638">
    <property type="entry name" value="HLH_DNA-bd_sf"/>
</dbReference>
<organism evidence="7 8">
    <name type="scientific">Acipenser oxyrinchus oxyrinchus</name>
    <dbReference type="NCBI Taxonomy" id="40147"/>
    <lineage>
        <taxon>Eukaryota</taxon>
        <taxon>Metazoa</taxon>
        <taxon>Chordata</taxon>
        <taxon>Craniata</taxon>
        <taxon>Vertebrata</taxon>
        <taxon>Euteleostomi</taxon>
        <taxon>Actinopterygii</taxon>
        <taxon>Chondrostei</taxon>
        <taxon>Acipenseriformes</taxon>
        <taxon>Acipenseridae</taxon>
        <taxon>Acipenser</taxon>
    </lineage>
</organism>
<comment type="caution">
    <text evidence="7">The sequence shown here is derived from an EMBL/GenBank/DDBJ whole genome shotgun (WGS) entry which is preliminary data.</text>
</comment>
<keyword evidence="2 4" id="KW-0539">Nucleus</keyword>
<dbReference type="AlphaFoldDB" id="A0AAD8FXL3"/>
<feature type="region of interest" description="Disordered" evidence="5">
    <location>
        <begin position="252"/>
        <end position="306"/>
    </location>
</feature>
<dbReference type="Pfam" id="PF01056">
    <property type="entry name" value="Myc_N"/>
    <property type="match status" value="2"/>
</dbReference>
<gene>
    <name evidence="7" type="primary">myc-a</name>
    <name evidence="7" type="ORF">AOXY_G23767</name>
</gene>
<evidence type="ECO:0000256" key="1">
    <source>
        <dbReference type="ARBA" id="ARBA00023125"/>
    </source>
</evidence>
<feature type="compositionally biased region" description="Low complexity" evidence="5">
    <location>
        <begin position="273"/>
        <end position="288"/>
    </location>
</feature>
<feature type="compositionally biased region" description="Basic residues" evidence="5">
    <location>
        <begin position="261"/>
        <end position="272"/>
    </location>
</feature>
<dbReference type="GO" id="GO:0003677">
    <property type="term" value="F:DNA binding"/>
    <property type="evidence" value="ECO:0007669"/>
    <property type="project" value="UniProtKB-UniRule"/>
</dbReference>
<proteinExistence type="predicted"/>
<comment type="subcellular location">
    <subcellularLocation>
        <location evidence="4">Nucleus</location>
    </subcellularLocation>
</comment>
<dbReference type="SMART" id="SM00353">
    <property type="entry name" value="HLH"/>
    <property type="match status" value="1"/>
</dbReference>
<dbReference type="PROSITE" id="PS50888">
    <property type="entry name" value="BHLH"/>
    <property type="match status" value="1"/>
</dbReference>
<dbReference type="InterPro" id="IPR011598">
    <property type="entry name" value="bHLH_dom"/>
</dbReference>
<sequence>MPQSFSPCREWDYESEPLLFDEEFCQNLMKDLEMIPTPPQSPPTKPGFAESLSSLFPSNLDQLEFVSEMLFEDQDFIHQDFYWGSDFNSSSSSSSLSQGSSGTSKNQQPVVSADCLWSSDAGKSAHEKLSAVLSSSPLLSDIDTNIFQDIAATTLDCHSATLDCQQLGTELQDNLEQSSSEYDSSLSTGSVSSSDSEEEEIDVVTVEKWKSSKRRVCAAQSRRSETRFQTRAAMKRCHLEIQLQHNYAAPCPSLKKAEQTHHKRSKRDHSPKHCFSSKSRSSSSAKPSSDMEEEERRRTHNVMERQRRNELKNCFVRLRDNVPELSNNDKASKVVILKKASECIRGLEDEKQKLASKKDRLRSQQDHLKRRLEQLRRGK</sequence>